<organism evidence="1">
    <name type="scientific">Arundo donax</name>
    <name type="common">Giant reed</name>
    <name type="synonym">Donax arundinaceus</name>
    <dbReference type="NCBI Taxonomy" id="35708"/>
    <lineage>
        <taxon>Eukaryota</taxon>
        <taxon>Viridiplantae</taxon>
        <taxon>Streptophyta</taxon>
        <taxon>Embryophyta</taxon>
        <taxon>Tracheophyta</taxon>
        <taxon>Spermatophyta</taxon>
        <taxon>Magnoliopsida</taxon>
        <taxon>Liliopsida</taxon>
        <taxon>Poales</taxon>
        <taxon>Poaceae</taxon>
        <taxon>PACMAD clade</taxon>
        <taxon>Arundinoideae</taxon>
        <taxon>Arundineae</taxon>
        <taxon>Arundo</taxon>
    </lineage>
</organism>
<dbReference type="AlphaFoldDB" id="A0A0A9BZS8"/>
<protein>
    <submittedName>
        <fullName evidence="1">Uncharacterized protein</fullName>
    </submittedName>
</protein>
<reference evidence="1" key="2">
    <citation type="journal article" date="2015" name="Data Brief">
        <title>Shoot transcriptome of the giant reed, Arundo donax.</title>
        <authorList>
            <person name="Barrero R.A."/>
            <person name="Guerrero F.D."/>
            <person name="Moolhuijzen P."/>
            <person name="Goolsby J.A."/>
            <person name="Tidwell J."/>
            <person name="Bellgard S.E."/>
            <person name="Bellgard M.I."/>
        </authorList>
    </citation>
    <scope>NUCLEOTIDE SEQUENCE</scope>
    <source>
        <tissue evidence="1">Shoot tissue taken approximately 20 cm above the soil surface</tissue>
    </source>
</reference>
<evidence type="ECO:0000313" key="1">
    <source>
        <dbReference type="EMBL" id="JAD64787.1"/>
    </source>
</evidence>
<proteinExistence type="predicted"/>
<dbReference type="EMBL" id="GBRH01233108">
    <property type="protein sequence ID" value="JAD64787.1"/>
    <property type="molecule type" value="Transcribed_RNA"/>
</dbReference>
<accession>A0A0A9BZS8</accession>
<sequence length="68" mass="7880">MSISLMNAHAYSILFLRPTQLLLHAYQMLFLRPNPLRLPHMQQRLGSYSILQVISPPKVLTMDALLLY</sequence>
<name>A0A0A9BZS8_ARUDO</name>
<reference evidence="1" key="1">
    <citation type="submission" date="2014-09" db="EMBL/GenBank/DDBJ databases">
        <authorList>
            <person name="Magalhaes I.L.F."/>
            <person name="Oliveira U."/>
            <person name="Santos F.R."/>
            <person name="Vidigal T.H.D.A."/>
            <person name="Brescovit A.D."/>
            <person name="Santos A.J."/>
        </authorList>
    </citation>
    <scope>NUCLEOTIDE SEQUENCE</scope>
    <source>
        <tissue evidence="1">Shoot tissue taken approximately 20 cm above the soil surface</tissue>
    </source>
</reference>